<evidence type="ECO:0000313" key="2">
    <source>
        <dbReference type="Proteomes" id="UP000789405"/>
    </source>
</evidence>
<feature type="non-terminal residue" evidence="1">
    <location>
        <position position="193"/>
    </location>
</feature>
<gene>
    <name evidence="1" type="ORF">DERYTH_LOCUS21820</name>
</gene>
<dbReference type="OrthoDB" id="2324354at2759"/>
<sequence length="193" mass="22875">MKIIEKIVVREWIELIPDPAFFREQDQKFFNNSDLPRVKDELSITLRLRLQRPAYGWTSIFHKGTEEFIRTPGLWLTSKSALHARFTGNWDNDAGIYEIGDGLLIQKWYHIAYTLSESKKRLDLYIDGEWIGFYSIQDVKKQCIIFNDGPLYIGQSFSARGFNGEISNFRYFNWHLSADEIREEFESHVFLRH</sequence>
<reference evidence="1" key="1">
    <citation type="submission" date="2021-06" db="EMBL/GenBank/DDBJ databases">
        <authorList>
            <person name="Kallberg Y."/>
            <person name="Tangrot J."/>
            <person name="Rosling A."/>
        </authorList>
    </citation>
    <scope>NUCLEOTIDE SEQUENCE</scope>
    <source>
        <strain evidence="1">MA453B</strain>
    </source>
</reference>
<proteinExistence type="predicted"/>
<name>A0A9N9JS54_9GLOM</name>
<organism evidence="1 2">
    <name type="scientific">Dentiscutata erythropus</name>
    <dbReference type="NCBI Taxonomy" id="1348616"/>
    <lineage>
        <taxon>Eukaryota</taxon>
        <taxon>Fungi</taxon>
        <taxon>Fungi incertae sedis</taxon>
        <taxon>Mucoromycota</taxon>
        <taxon>Glomeromycotina</taxon>
        <taxon>Glomeromycetes</taxon>
        <taxon>Diversisporales</taxon>
        <taxon>Gigasporaceae</taxon>
        <taxon>Dentiscutata</taxon>
    </lineage>
</organism>
<keyword evidence="2" id="KW-1185">Reference proteome</keyword>
<dbReference type="Proteomes" id="UP000789405">
    <property type="component" value="Unassembled WGS sequence"/>
</dbReference>
<dbReference type="AlphaFoldDB" id="A0A9N9JS54"/>
<protein>
    <submittedName>
        <fullName evidence="1">16333_t:CDS:1</fullName>
    </submittedName>
</protein>
<dbReference type="InterPro" id="IPR013320">
    <property type="entry name" value="ConA-like_dom_sf"/>
</dbReference>
<dbReference type="Pfam" id="PF13385">
    <property type="entry name" value="Laminin_G_3"/>
    <property type="match status" value="1"/>
</dbReference>
<dbReference type="Gene3D" id="2.60.120.200">
    <property type="match status" value="1"/>
</dbReference>
<comment type="caution">
    <text evidence="1">The sequence shown here is derived from an EMBL/GenBank/DDBJ whole genome shotgun (WGS) entry which is preliminary data.</text>
</comment>
<accession>A0A9N9JS54</accession>
<evidence type="ECO:0000313" key="1">
    <source>
        <dbReference type="EMBL" id="CAG8793091.1"/>
    </source>
</evidence>
<dbReference type="EMBL" id="CAJVPY010028704">
    <property type="protein sequence ID" value="CAG8793091.1"/>
    <property type="molecule type" value="Genomic_DNA"/>
</dbReference>
<dbReference type="SUPFAM" id="SSF49899">
    <property type="entry name" value="Concanavalin A-like lectins/glucanases"/>
    <property type="match status" value="1"/>
</dbReference>